<comment type="caution">
    <text evidence="1">The sequence shown here is derived from an EMBL/GenBank/DDBJ whole genome shotgun (WGS) entry which is preliminary data.</text>
</comment>
<proteinExistence type="predicted"/>
<accession>A0A4U1IXC2</accession>
<dbReference type="RefSeq" id="WP_136934118.1">
    <property type="nucleotide sequence ID" value="NZ_SSMQ01000059.1"/>
</dbReference>
<dbReference type="Proteomes" id="UP000309215">
    <property type="component" value="Unassembled WGS sequence"/>
</dbReference>
<dbReference type="PROSITE" id="PS51257">
    <property type="entry name" value="PROKAR_LIPOPROTEIN"/>
    <property type="match status" value="1"/>
</dbReference>
<keyword evidence="2" id="KW-1185">Reference proteome</keyword>
<organism evidence="1 2">
    <name type="scientific">Polyangium fumosum</name>
    <dbReference type="NCBI Taxonomy" id="889272"/>
    <lineage>
        <taxon>Bacteria</taxon>
        <taxon>Pseudomonadati</taxon>
        <taxon>Myxococcota</taxon>
        <taxon>Polyangia</taxon>
        <taxon>Polyangiales</taxon>
        <taxon>Polyangiaceae</taxon>
        <taxon>Polyangium</taxon>
    </lineage>
</organism>
<reference evidence="1 2" key="1">
    <citation type="submission" date="2019-04" db="EMBL/GenBank/DDBJ databases">
        <authorList>
            <person name="Li Y."/>
            <person name="Wang J."/>
        </authorList>
    </citation>
    <scope>NUCLEOTIDE SEQUENCE [LARGE SCALE GENOMIC DNA]</scope>
    <source>
        <strain evidence="1 2">DSM 14668</strain>
    </source>
</reference>
<gene>
    <name evidence="1" type="ORF">E8A74_38605</name>
</gene>
<sequence length="161" mass="17042">MRLPATRLPVGLAAAALLVTLGLGCEKPKPGTPVTFENVCSAEFDPTMEKGLNVTKKVAIEGYVGPLRSSVKVCSDTCDFNLFAEPDGKGKRVNADVPVGDSKNQMERLPKSFSDKDLKLHTSDGKVVGVGAKVRITGGRSPAGGKRETCSLWKVSLIEAL</sequence>
<protein>
    <submittedName>
        <fullName evidence="1">Uncharacterized protein</fullName>
    </submittedName>
</protein>
<evidence type="ECO:0000313" key="2">
    <source>
        <dbReference type="Proteomes" id="UP000309215"/>
    </source>
</evidence>
<dbReference type="AlphaFoldDB" id="A0A4U1IXC2"/>
<dbReference type="EMBL" id="SSMQ01000059">
    <property type="protein sequence ID" value="TKC99193.1"/>
    <property type="molecule type" value="Genomic_DNA"/>
</dbReference>
<evidence type="ECO:0000313" key="1">
    <source>
        <dbReference type="EMBL" id="TKC99193.1"/>
    </source>
</evidence>
<name>A0A4U1IXC2_9BACT</name>